<dbReference type="OrthoDB" id="100605at2"/>
<dbReference type="Pfam" id="PF01433">
    <property type="entry name" value="Peptidase_M1"/>
    <property type="match status" value="1"/>
</dbReference>
<feature type="domain" description="Peptidase M1 membrane alanine aminopeptidase" evidence="14">
    <location>
        <begin position="234"/>
        <end position="449"/>
    </location>
</feature>
<dbReference type="EMBL" id="PGFB01000002">
    <property type="protein sequence ID" value="PJJ63499.1"/>
    <property type="molecule type" value="Genomic_DNA"/>
</dbReference>
<dbReference type="Pfam" id="PF17900">
    <property type="entry name" value="Peptidase_M1_N"/>
    <property type="match status" value="1"/>
</dbReference>
<evidence type="ECO:0000313" key="18">
    <source>
        <dbReference type="Proteomes" id="UP000230161"/>
    </source>
</evidence>
<evidence type="ECO:0000259" key="14">
    <source>
        <dbReference type="Pfam" id="PF01433"/>
    </source>
</evidence>
<sequence length="851" mass="93152">MPGENLTRIEAQERAALVAVQSYEVRLDLTTGAETFTSETTVRFSASDGASTFIDAITKTVHSVTLNGRELDPAVVSDGVRIQLDGLADENVLTIVADALYTNTGEGLHRFVDPVDGEVYLYSQFEVPDSRRMFAVFEQPDLKATFQFTVTAPARWQLVSNSPTPEPVPAASASGEDAATWSFAPTPVISSYITALIAGPYVVERSELTSSNGRVIPLGVFSRASLAQYLDADYVFEKTRQGFAYYEEKFDYPYPFAKYDQLFVPEFNAGAMENAGAVTFTETYVFRSKVTDAIKERRVVTILHELAHMWFGDLVTMKWWNDLWLNESFAEWASTIATAEATEWHEAWTTFAAMEKSWAYRADQLPSTHPVVATINDIEDVQVNFDGITYAKGGSVLKQLVAWVGIDAFFAGVAAYFRKHEYGNTELRDLLAELEITSGRDLSEWSKLWLETAGVNTLRPAIETDADGTITSFAVLQSAAPDYPTIRPHRLAIGFYNLVDGALVREHRIELDVDGERTDVAELVGLARPDLVLLNDDDLAYAKVRLDEASLAIAIDHLASIESPLARSLVWGSVWDATRDAETRPRDYVRLVLGNIAPETESTTIRTTLNQLVLTASSYVAPEHRAQTIEEVGDALWALAADAEAGSDAQFQFVKFFAAIASTDAHFDVLAALRDGSRTLDGLDIDTDLSWELLIALVAGGRAGQAEIDASLADDSTATGQQAAAQAAASMPTAAGKEAAWASVFDDDSLPNTIVRVTGLGFQRAQDVAVLEPFVERYFDALTTVWESRSYKIAEYLVVGMYPAPLANEELRAATQAWLDANPGIPALRRLVTENLAGIERALAAQARDAA</sequence>
<dbReference type="InterPro" id="IPR001930">
    <property type="entry name" value="Peptidase_M1"/>
</dbReference>
<gene>
    <name evidence="17" type="ORF">CLV54_1167</name>
</gene>
<dbReference type="Pfam" id="PF11838">
    <property type="entry name" value="ERAP1_C"/>
    <property type="match status" value="1"/>
</dbReference>
<evidence type="ECO:0000256" key="2">
    <source>
        <dbReference type="ARBA" id="ARBA00001947"/>
    </source>
</evidence>
<dbReference type="SUPFAM" id="SSF55486">
    <property type="entry name" value="Metalloproteases ('zincins'), catalytic domain"/>
    <property type="match status" value="1"/>
</dbReference>
<comment type="similarity">
    <text evidence="3">Belongs to the peptidase M1 family.</text>
</comment>
<dbReference type="CDD" id="cd09602">
    <property type="entry name" value="M1_APN"/>
    <property type="match status" value="1"/>
</dbReference>
<dbReference type="InterPro" id="IPR024571">
    <property type="entry name" value="ERAP1-like_C_dom"/>
</dbReference>
<evidence type="ECO:0000256" key="8">
    <source>
        <dbReference type="ARBA" id="ARBA00022723"/>
    </source>
</evidence>
<dbReference type="PRINTS" id="PR00756">
    <property type="entry name" value="ALADIPTASE"/>
</dbReference>
<evidence type="ECO:0000256" key="9">
    <source>
        <dbReference type="ARBA" id="ARBA00022801"/>
    </source>
</evidence>
<accession>A0A2M9BZI6</accession>
<evidence type="ECO:0000259" key="16">
    <source>
        <dbReference type="Pfam" id="PF17900"/>
    </source>
</evidence>
<evidence type="ECO:0000256" key="12">
    <source>
        <dbReference type="ARBA" id="ARBA00029811"/>
    </source>
</evidence>
<evidence type="ECO:0000256" key="3">
    <source>
        <dbReference type="ARBA" id="ARBA00010136"/>
    </source>
</evidence>
<dbReference type="GO" id="GO:0006508">
    <property type="term" value="P:proteolysis"/>
    <property type="evidence" value="ECO:0007669"/>
    <property type="project" value="UniProtKB-KW"/>
</dbReference>
<dbReference type="GO" id="GO:0070006">
    <property type="term" value="F:metalloaminopeptidase activity"/>
    <property type="evidence" value="ECO:0007669"/>
    <property type="project" value="TreeGrafter"/>
</dbReference>
<dbReference type="Proteomes" id="UP000230161">
    <property type="component" value="Unassembled WGS sequence"/>
</dbReference>
<keyword evidence="8" id="KW-0479">Metal-binding</keyword>
<feature type="domain" description="ERAP1-like C-terminal" evidence="15">
    <location>
        <begin position="531"/>
        <end position="841"/>
    </location>
</feature>
<keyword evidence="18" id="KW-1185">Reference proteome</keyword>
<dbReference type="GO" id="GO:0005615">
    <property type="term" value="C:extracellular space"/>
    <property type="evidence" value="ECO:0007669"/>
    <property type="project" value="TreeGrafter"/>
</dbReference>
<dbReference type="NCBIfam" id="TIGR02412">
    <property type="entry name" value="pepN_strep_liv"/>
    <property type="match status" value="1"/>
</dbReference>
<evidence type="ECO:0000256" key="7">
    <source>
        <dbReference type="ARBA" id="ARBA00022670"/>
    </source>
</evidence>
<dbReference type="FunFam" id="1.10.390.10:FF:000004">
    <property type="entry name" value="Aminopeptidase N"/>
    <property type="match status" value="1"/>
</dbReference>
<evidence type="ECO:0000256" key="6">
    <source>
        <dbReference type="ARBA" id="ARBA00022438"/>
    </source>
</evidence>
<dbReference type="GO" id="GO:0043171">
    <property type="term" value="P:peptide catabolic process"/>
    <property type="evidence" value="ECO:0007669"/>
    <property type="project" value="TreeGrafter"/>
</dbReference>
<dbReference type="GO" id="GO:0005737">
    <property type="term" value="C:cytoplasm"/>
    <property type="evidence" value="ECO:0007669"/>
    <property type="project" value="TreeGrafter"/>
</dbReference>
<dbReference type="FunFam" id="2.60.40.1730:FF:000010">
    <property type="entry name" value="Putative aminopeptidase N"/>
    <property type="match status" value="1"/>
</dbReference>
<keyword evidence="10" id="KW-0862">Zinc</keyword>
<evidence type="ECO:0000256" key="10">
    <source>
        <dbReference type="ARBA" id="ARBA00022833"/>
    </source>
</evidence>
<dbReference type="InterPro" id="IPR014782">
    <property type="entry name" value="Peptidase_M1_dom"/>
</dbReference>
<dbReference type="InterPro" id="IPR012778">
    <property type="entry name" value="Pept_M1_aminopeptidase"/>
</dbReference>
<dbReference type="PANTHER" id="PTHR11533">
    <property type="entry name" value="PROTEASE M1 ZINC METALLOPROTEASE"/>
    <property type="match status" value="1"/>
</dbReference>
<dbReference type="EC" id="3.4.11.2" evidence="4"/>
<reference evidence="17 18" key="1">
    <citation type="submission" date="2017-11" db="EMBL/GenBank/DDBJ databases">
        <title>Genomic Encyclopedia of Archaeal and Bacterial Type Strains, Phase II (KMG-II): From Individual Species to Whole Genera.</title>
        <authorList>
            <person name="Goeker M."/>
        </authorList>
    </citation>
    <scope>NUCLEOTIDE SEQUENCE [LARGE SCALE GENOMIC DNA]</scope>
    <source>
        <strain evidence="17 18">DSM 25625</strain>
    </source>
</reference>
<dbReference type="AlphaFoldDB" id="A0A2M9BZI6"/>
<dbReference type="InterPro" id="IPR045357">
    <property type="entry name" value="Aminopeptidase_N-like_N"/>
</dbReference>
<organism evidence="17 18">
    <name type="scientific">Compostimonas suwonensis</name>
    <dbReference type="NCBI Taxonomy" id="1048394"/>
    <lineage>
        <taxon>Bacteria</taxon>
        <taxon>Bacillati</taxon>
        <taxon>Actinomycetota</taxon>
        <taxon>Actinomycetes</taxon>
        <taxon>Micrococcales</taxon>
        <taxon>Microbacteriaceae</taxon>
        <taxon>Compostimonas</taxon>
    </lineage>
</organism>
<proteinExistence type="inferred from homology"/>
<protein>
    <recommendedName>
        <fullName evidence="5">Aminopeptidase N</fullName>
        <ecNumber evidence="4">3.4.11.2</ecNumber>
    </recommendedName>
    <alternativeName>
        <fullName evidence="12">Alanine aminopeptidase</fullName>
    </alternativeName>
    <alternativeName>
        <fullName evidence="13">Lysyl aminopeptidase</fullName>
    </alternativeName>
</protein>
<dbReference type="GO" id="GO:0008270">
    <property type="term" value="F:zinc ion binding"/>
    <property type="evidence" value="ECO:0007669"/>
    <property type="project" value="InterPro"/>
</dbReference>
<comment type="cofactor">
    <cofactor evidence="2">
        <name>Zn(2+)</name>
        <dbReference type="ChEBI" id="CHEBI:29105"/>
    </cofactor>
</comment>
<dbReference type="GO" id="GO:0042277">
    <property type="term" value="F:peptide binding"/>
    <property type="evidence" value="ECO:0007669"/>
    <property type="project" value="TreeGrafter"/>
</dbReference>
<evidence type="ECO:0000256" key="11">
    <source>
        <dbReference type="ARBA" id="ARBA00023049"/>
    </source>
</evidence>
<dbReference type="RefSeq" id="WP_100343989.1">
    <property type="nucleotide sequence ID" value="NZ_PGFB01000002.1"/>
</dbReference>
<dbReference type="GO" id="GO:0016285">
    <property type="term" value="F:alanyl aminopeptidase activity"/>
    <property type="evidence" value="ECO:0007669"/>
    <property type="project" value="UniProtKB-EC"/>
</dbReference>
<dbReference type="GO" id="GO:0016020">
    <property type="term" value="C:membrane"/>
    <property type="evidence" value="ECO:0007669"/>
    <property type="project" value="TreeGrafter"/>
</dbReference>
<dbReference type="PANTHER" id="PTHR11533:SF174">
    <property type="entry name" value="PUROMYCIN-SENSITIVE AMINOPEPTIDASE-RELATED"/>
    <property type="match status" value="1"/>
</dbReference>
<keyword evidence="11" id="KW-0482">Metalloprotease</keyword>
<dbReference type="InterPro" id="IPR050344">
    <property type="entry name" value="Peptidase_M1_aminopeptidases"/>
</dbReference>
<dbReference type="InterPro" id="IPR042097">
    <property type="entry name" value="Aminopeptidase_N-like_N_sf"/>
</dbReference>
<comment type="caution">
    <text evidence="17">The sequence shown here is derived from an EMBL/GenBank/DDBJ whole genome shotgun (WGS) entry which is preliminary data.</text>
</comment>
<evidence type="ECO:0000256" key="4">
    <source>
        <dbReference type="ARBA" id="ARBA00012564"/>
    </source>
</evidence>
<comment type="catalytic activity">
    <reaction evidence="1">
        <text>Release of an N-terminal amino acid, Xaa-|-Yaa- from a peptide, amide or arylamide. Xaa is preferably Ala, but may be most amino acids including Pro (slow action). When a terminal hydrophobic residue is followed by a prolyl residue, the two may be released as an intact Xaa-Pro dipeptide.</text>
        <dbReference type="EC" id="3.4.11.2"/>
    </reaction>
</comment>
<keyword evidence="7" id="KW-0645">Protease</keyword>
<evidence type="ECO:0000256" key="5">
    <source>
        <dbReference type="ARBA" id="ARBA00015611"/>
    </source>
</evidence>
<evidence type="ECO:0000256" key="1">
    <source>
        <dbReference type="ARBA" id="ARBA00000098"/>
    </source>
</evidence>
<dbReference type="InterPro" id="IPR027268">
    <property type="entry name" value="Peptidase_M4/M1_CTD_sf"/>
</dbReference>
<keyword evidence="9" id="KW-0378">Hydrolase</keyword>
<feature type="domain" description="Aminopeptidase N-like N-terminal" evidence="16">
    <location>
        <begin position="22"/>
        <end position="193"/>
    </location>
</feature>
<evidence type="ECO:0000256" key="13">
    <source>
        <dbReference type="ARBA" id="ARBA00031533"/>
    </source>
</evidence>
<keyword evidence="6 17" id="KW-0031">Aminopeptidase</keyword>
<dbReference type="Gene3D" id="1.10.390.10">
    <property type="entry name" value="Neutral Protease Domain 2"/>
    <property type="match status" value="1"/>
</dbReference>
<dbReference type="SUPFAM" id="SSF63737">
    <property type="entry name" value="Leukotriene A4 hydrolase N-terminal domain"/>
    <property type="match status" value="1"/>
</dbReference>
<name>A0A2M9BZI6_9MICO</name>
<dbReference type="Gene3D" id="2.60.40.1730">
    <property type="entry name" value="tricorn interacting facor f3 domain"/>
    <property type="match status" value="1"/>
</dbReference>
<evidence type="ECO:0000313" key="17">
    <source>
        <dbReference type="EMBL" id="PJJ63499.1"/>
    </source>
</evidence>
<evidence type="ECO:0000259" key="15">
    <source>
        <dbReference type="Pfam" id="PF11838"/>
    </source>
</evidence>